<comment type="similarity">
    <text evidence="1 3">Belongs to the type-B carboxylesterase/lipase family.</text>
</comment>
<dbReference type="InterPro" id="IPR002018">
    <property type="entry name" value="CarbesteraseB"/>
</dbReference>
<accession>A0A8S3ZPP3</accession>
<dbReference type="GO" id="GO:0016787">
    <property type="term" value="F:hydrolase activity"/>
    <property type="evidence" value="ECO:0007669"/>
    <property type="project" value="UniProtKB-KW"/>
</dbReference>
<comment type="caution">
    <text evidence="6">The sequence shown here is derived from an EMBL/GenBank/DDBJ whole genome shotgun (WGS) entry which is preliminary data.</text>
</comment>
<keyword evidence="4" id="KW-1133">Transmembrane helix</keyword>
<dbReference type="PANTHER" id="PTHR11559">
    <property type="entry name" value="CARBOXYLESTERASE"/>
    <property type="match status" value="1"/>
</dbReference>
<dbReference type="EC" id="3.1.1.-" evidence="3"/>
<proteinExistence type="inferred from homology"/>
<dbReference type="InterPro" id="IPR050309">
    <property type="entry name" value="Type-B_Carboxylest/Lipase"/>
</dbReference>
<evidence type="ECO:0000256" key="1">
    <source>
        <dbReference type="ARBA" id="ARBA00005964"/>
    </source>
</evidence>
<dbReference type="AlphaFoldDB" id="A0A8S3ZPP3"/>
<keyword evidence="7" id="KW-1185">Reference proteome</keyword>
<gene>
    <name evidence="6" type="ORF">CUNI_LOCUS14914</name>
</gene>
<evidence type="ECO:0000256" key="4">
    <source>
        <dbReference type="SAM" id="Phobius"/>
    </source>
</evidence>
<dbReference type="SUPFAM" id="SSF53474">
    <property type="entry name" value="alpha/beta-Hydrolases"/>
    <property type="match status" value="1"/>
</dbReference>
<feature type="domain" description="Carboxylesterase type B" evidence="5">
    <location>
        <begin position="42"/>
        <end position="521"/>
    </location>
</feature>
<dbReference type="PROSITE" id="PS00122">
    <property type="entry name" value="CARBOXYLESTERASE_B_1"/>
    <property type="match status" value="1"/>
</dbReference>
<evidence type="ECO:0000259" key="5">
    <source>
        <dbReference type="Pfam" id="PF00135"/>
    </source>
</evidence>
<keyword evidence="4" id="KW-0812">Transmembrane</keyword>
<dbReference type="Gene3D" id="3.40.50.1820">
    <property type="entry name" value="alpha/beta hydrolase"/>
    <property type="match status" value="1"/>
</dbReference>
<protein>
    <recommendedName>
        <fullName evidence="3">Carboxylic ester hydrolase</fullName>
        <ecNumber evidence="3">3.1.1.-</ecNumber>
    </recommendedName>
</protein>
<dbReference type="PROSITE" id="PS00941">
    <property type="entry name" value="CARBOXYLESTERASE_B_2"/>
    <property type="match status" value="1"/>
</dbReference>
<sequence>MIDICVWSRQDLLNTTAMCGVYFSLLILSCIAHTIHSQAIPHVTISLGPAQHLRGLNTTQGSGHRVYKFLGIPYARPPLGDRRFRPPEPEPDWTGVKDAVNRSSICPQGNSRTEDCLYLNVFTPDVNGTLPVFVWIHGGGYTTGSAFGDGDGATMAPQGIVTVTINYRLGPLGFMSTGDAAMPGNYGMLDQVLALKWVKKYIKAFGGDPTQVTIGGESAGAHSVSLLIVSPLTKGLFHRAVMESGSGLALTALERPGTRTKLRTTTLRSAARVGCNQAASSEILQCLQKVDIQHLMNATRDFTPLPRIETTFGFMPEEPITLIRNGNYNKVDTLHGTNSGEGAGNVVDAKNDGVTLQEFRNTIGSQVGGFLNAGAITSLFTDAYTANLTDPFLLRQTLVHAVADIKYGGATMVETSKYVLAPNTKHFLYEFAYRITGTGSPEWQGVGHAAERGFVFYGGFSHPNDKAIGETVQKMWANFIKNGDPTPTDITIKLESGSNTIKWNAFTNNNPRMLIIDAPSKLVTYPRLFVVPLFEKILEIMQSDVEPIVG</sequence>
<dbReference type="InterPro" id="IPR019819">
    <property type="entry name" value="Carboxylesterase_B_CS"/>
</dbReference>
<keyword evidence="4" id="KW-0472">Membrane</keyword>
<feature type="transmembrane region" description="Helical" evidence="4">
    <location>
        <begin position="12"/>
        <end position="35"/>
    </location>
</feature>
<evidence type="ECO:0000256" key="3">
    <source>
        <dbReference type="RuleBase" id="RU361235"/>
    </source>
</evidence>
<reference evidence="6" key="1">
    <citation type="submission" date="2021-04" db="EMBL/GenBank/DDBJ databases">
        <authorList>
            <consortium name="Molecular Ecology Group"/>
        </authorList>
    </citation>
    <scope>NUCLEOTIDE SEQUENCE</scope>
</reference>
<dbReference type="OrthoDB" id="408631at2759"/>
<dbReference type="InterPro" id="IPR019826">
    <property type="entry name" value="Carboxylesterase_B_AS"/>
</dbReference>
<organism evidence="6 7">
    <name type="scientific">Candidula unifasciata</name>
    <dbReference type="NCBI Taxonomy" id="100452"/>
    <lineage>
        <taxon>Eukaryota</taxon>
        <taxon>Metazoa</taxon>
        <taxon>Spiralia</taxon>
        <taxon>Lophotrochozoa</taxon>
        <taxon>Mollusca</taxon>
        <taxon>Gastropoda</taxon>
        <taxon>Heterobranchia</taxon>
        <taxon>Euthyneura</taxon>
        <taxon>Panpulmonata</taxon>
        <taxon>Eupulmonata</taxon>
        <taxon>Stylommatophora</taxon>
        <taxon>Helicina</taxon>
        <taxon>Helicoidea</taxon>
        <taxon>Geomitridae</taxon>
        <taxon>Candidula</taxon>
    </lineage>
</organism>
<dbReference type="EMBL" id="CAJHNH020003458">
    <property type="protein sequence ID" value="CAG5129356.1"/>
    <property type="molecule type" value="Genomic_DNA"/>
</dbReference>
<dbReference type="Pfam" id="PF00135">
    <property type="entry name" value="COesterase"/>
    <property type="match status" value="1"/>
</dbReference>
<dbReference type="Proteomes" id="UP000678393">
    <property type="component" value="Unassembled WGS sequence"/>
</dbReference>
<evidence type="ECO:0000256" key="2">
    <source>
        <dbReference type="ARBA" id="ARBA00022801"/>
    </source>
</evidence>
<keyword evidence="2 3" id="KW-0378">Hydrolase</keyword>
<dbReference type="InterPro" id="IPR029058">
    <property type="entry name" value="AB_hydrolase_fold"/>
</dbReference>
<evidence type="ECO:0000313" key="6">
    <source>
        <dbReference type="EMBL" id="CAG5129356.1"/>
    </source>
</evidence>
<name>A0A8S3ZPP3_9EUPU</name>
<evidence type="ECO:0000313" key="7">
    <source>
        <dbReference type="Proteomes" id="UP000678393"/>
    </source>
</evidence>